<dbReference type="InterPro" id="IPR040134">
    <property type="entry name" value="PSMD12/CSN4"/>
</dbReference>
<dbReference type="OrthoDB" id="295656at2759"/>
<name>A0A0K9PH14_ZOSMR</name>
<dbReference type="AlphaFoldDB" id="A0A0K9PH14"/>
<dbReference type="GO" id="GO:0008180">
    <property type="term" value="C:COP9 signalosome"/>
    <property type="evidence" value="ECO:0000318"/>
    <property type="project" value="GO_Central"/>
</dbReference>
<gene>
    <name evidence="1" type="ORF">ZOSMA_23G00010</name>
</gene>
<sequence length="252" mass="28698">MARNIYEQLNTEQKQKETTLFPGMQQITSESQHMSGEKENSTSMIYNHHGLHSIRTVDDKLKSTAAAMAAKLAASTSSAEMLSSLLSTLASEGVIGHQNRENHSVDNLKRIKLDNGMPSFMSNHSQFSQPKMYVFEDGVEFIKESVMDGEMYENELDTEEPDAIAKSELQKLQDDRKTLPVYPYREQLLEAINNHQVYLERILRKPEINAFSEELKAHQKALLPDNFTVLDRAMIEHNLLSASKLYTNISLY</sequence>
<proteinExistence type="predicted"/>
<reference evidence="2" key="1">
    <citation type="journal article" date="2016" name="Nature">
        <title>The genome of the seagrass Zostera marina reveals angiosperm adaptation to the sea.</title>
        <authorList>
            <person name="Olsen J.L."/>
            <person name="Rouze P."/>
            <person name="Verhelst B."/>
            <person name="Lin Y.-C."/>
            <person name="Bayer T."/>
            <person name="Collen J."/>
            <person name="Dattolo E."/>
            <person name="De Paoli E."/>
            <person name="Dittami S."/>
            <person name="Maumus F."/>
            <person name="Michel G."/>
            <person name="Kersting A."/>
            <person name="Lauritano C."/>
            <person name="Lohaus R."/>
            <person name="Toepel M."/>
            <person name="Tonon T."/>
            <person name="Vanneste K."/>
            <person name="Amirebrahimi M."/>
            <person name="Brakel J."/>
            <person name="Bostroem C."/>
            <person name="Chovatia M."/>
            <person name="Grimwood J."/>
            <person name="Jenkins J.W."/>
            <person name="Jueterbock A."/>
            <person name="Mraz A."/>
            <person name="Stam W.T."/>
            <person name="Tice H."/>
            <person name="Bornberg-Bauer E."/>
            <person name="Green P.J."/>
            <person name="Pearson G.A."/>
            <person name="Procaccini G."/>
            <person name="Duarte C.M."/>
            <person name="Schmutz J."/>
            <person name="Reusch T.B.H."/>
            <person name="Van de Peer Y."/>
        </authorList>
    </citation>
    <scope>NUCLEOTIDE SEQUENCE [LARGE SCALE GENOMIC DNA]</scope>
    <source>
        <strain evidence="2">cv. Finnish</strain>
    </source>
</reference>
<protein>
    <submittedName>
        <fullName evidence="1">Uncharacterized protein</fullName>
    </submittedName>
</protein>
<dbReference type="InterPro" id="IPR036388">
    <property type="entry name" value="WH-like_DNA-bd_sf"/>
</dbReference>
<organism evidence="1 2">
    <name type="scientific">Zostera marina</name>
    <name type="common">Eelgrass</name>
    <dbReference type="NCBI Taxonomy" id="29655"/>
    <lineage>
        <taxon>Eukaryota</taxon>
        <taxon>Viridiplantae</taxon>
        <taxon>Streptophyta</taxon>
        <taxon>Embryophyta</taxon>
        <taxon>Tracheophyta</taxon>
        <taxon>Spermatophyta</taxon>
        <taxon>Magnoliopsida</taxon>
        <taxon>Liliopsida</taxon>
        <taxon>Zosteraceae</taxon>
        <taxon>Zostera</taxon>
    </lineage>
</organism>
<dbReference type="PANTHER" id="PTHR10855:SF2">
    <property type="entry name" value="COP9 SIGNALOSOME COMPLEX SUBUNIT 4"/>
    <property type="match status" value="1"/>
</dbReference>
<evidence type="ECO:0000313" key="2">
    <source>
        <dbReference type="Proteomes" id="UP000036987"/>
    </source>
</evidence>
<dbReference type="Proteomes" id="UP000036987">
    <property type="component" value="Unassembled WGS sequence"/>
</dbReference>
<dbReference type="STRING" id="29655.A0A0K9PH14"/>
<keyword evidence="2" id="KW-1185">Reference proteome</keyword>
<dbReference type="Gene3D" id="1.10.10.10">
    <property type="entry name" value="Winged helix-like DNA-binding domain superfamily/Winged helix DNA-binding domain"/>
    <property type="match status" value="1"/>
</dbReference>
<dbReference type="PANTHER" id="PTHR10855">
    <property type="entry name" value="26S PROTEASOME NON-ATPASE REGULATORY SUBUNIT 12/COP9 SIGNALOSOME COMPLEX SUBUNIT 4"/>
    <property type="match status" value="1"/>
</dbReference>
<evidence type="ECO:0000313" key="1">
    <source>
        <dbReference type="EMBL" id="KMZ68353.1"/>
    </source>
</evidence>
<dbReference type="EMBL" id="LFYR01000839">
    <property type="protein sequence ID" value="KMZ68353.1"/>
    <property type="molecule type" value="Genomic_DNA"/>
</dbReference>
<accession>A0A0K9PH14</accession>
<comment type="caution">
    <text evidence="1">The sequence shown here is derived from an EMBL/GenBank/DDBJ whole genome shotgun (WGS) entry which is preliminary data.</text>
</comment>